<comment type="function">
    <text evidence="8">Catalyzes the complex heterocyclic radical-mediated conversion of 6-carboxy-5,6,7,8-tetrahydropterin (CPH4) to 7-carboxy-7-deazaguanine (CDG), a step common to the biosynthetic pathways of all 7-deazapurine-containing compounds.</text>
</comment>
<dbReference type="EMBL" id="QICQ01000008">
    <property type="protein sequence ID" value="PXV82371.1"/>
    <property type="molecule type" value="Genomic_DNA"/>
</dbReference>
<dbReference type="PIRSF" id="PIRSF000370">
    <property type="entry name" value="QueE"/>
    <property type="match status" value="1"/>
</dbReference>
<comment type="pathway">
    <text evidence="8">Purine metabolism; 7-cyano-7-deazaguanine biosynthesis.</text>
</comment>
<evidence type="ECO:0000256" key="7">
    <source>
        <dbReference type="ARBA" id="ARBA00023239"/>
    </source>
</evidence>
<dbReference type="InterPro" id="IPR007197">
    <property type="entry name" value="rSAM"/>
</dbReference>
<evidence type="ECO:0000256" key="2">
    <source>
        <dbReference type="ARBA" id="ARBA00022691"/>
    </source>
</evidence>
<keyword evidence="2 8" id="KW-0949">S-adenosyl-L-methionine</keyword>
<accession>A0ABX5MBE5</accession>
<organism evidence="10 11">
    <name type="scientific">Nitrosomonas eutropha</name>
    <dbReference type="NCBI Taxonomy" id="916"/>
    <lineage>
        <taxon>Bacteria</taxon>
        <taxon>Pseudomonadati</taxon>
        <taxon>Pseudomonadota</taxon>
        <taxon>Betaproteobacteria</taxon>
        <taxon>Nitrosomonadales</taxon>
        <taxon>Nitrosomonadaceae</taxon>
        <taxon>Nitrosomonas</taxon>
    </lineage>
</organism>
<gene>
    <name evidence="8" type="primary">queE</name>
    <name evidence="10" type="ORF">C8R14_10882</name>
</gene>
<feature type="binding site" evidence="8">
    <location>
        <position position="37"/>
    </location>
    <ligand>
        <name>[4Fe-4S] cluster</name>
        <dbReference type="ChEBI" id="CHEBI:49883"/>
        <note>4Fe-4S-S-AdoMet</note>
    </ligand>
</feature>
<dbReference type="HAMAP" id="MF_00917">
    <property type="entry name" value="QueE"/>
    <property type="match status" value="1"/>
</dbReference>
<feature type="domain" description="Radical SAM core" evidence="9">
    <location>
        <begin position="17"/>
        <end position="207"/>
    </location>
</feature>
<keyword evidence="5 8" id="KW-0408">Iron</keyword>
<evidence type="ECO:0000256" key="1">
    <source>
        <dbReference type="ARBA" id="ARBA00022485"/>
    </source>
</evidence>
<keyword evidence="4 8" id="KW-0460">Magnesium</keyword>
<evidence type="ECO:0000256" key="3">
    <source>
        <dbReference type="ARBA" id="ARBA00022723"/>
    </source>
</evidence>
<feature type="binding site" evidence="8">
    <location>
        <position position="71"/>
    </location>
    <ligand>
        <name>S-adenosyl-L-methionine</name>
        <dbReference type="ChEBI" id="CHEBI:59789"/>
    </ligand>
</feature>
<keyword evidence="3 8" id="KW-0479">Metal-binding</keyword>
<comment type="cofactor">
    <cofactor evidence="8">
        <name>S-adenosyl-L-methionine</name>
        <dbReference type="ChEBI" id="CHEBI:59789"/>
    </cofactor>
    <text evidence="8">Binds 1 S-adenosyl-L-methionine per subunit.</text>
</comment>
<feature type="binding site" evidence="8">
    <location>
        <position position="34"/>
    </location>
    <ligand>
        <name>[4Fe-4S] cluster</name>
        <dbReference type="ChEBI" id="CHEBI:49883"/>
        <note>4Fe-4S-S-AdoMet</note>
    </ligand>
</feature>
<keyword evidence="6 8" id="KW-0411">Iron-sulfur</keyword>
<comment type="similarity">
    <text evidence="8">Belongs to the radical SAM superfamily. 7-carboxy-7-deazaguanine synthase family.</text>
</comment>
<dbReference type="PANTHER" id="PTHR42836:SF1">
    <property type="entry name" value="7-CARBOXY-7-DEAZAGUANINE SYNTHASE"/>
    <property type="match status" value="1"/>
</dbReference>
<proteinExistence type="inferred from homology"/>
<dbReference type="SUPFAM" id="SSF102114">
    <property type="entry name" value="Radical SAM enzymes"/>
    <property type="match status" value="1"/>
</dbReference>
<comment type="caution">
    <text evidence="10">The sequence shown here is derived from an EMBL/GenBank/DDBJ whole genome shotgun (WGS) entry which is preliminary data.</text>
</comment>
<comment type="catalytic activity">
    <reaction evidence="8">
        <text>6-carboxy-5,6,7,8-tetrahydropterin + H(+) = 7-carboxy-7-carbaguanine + NH4(+)</text>
        <dbReference type="Rhea" id="RHEA:27974"/>
        <dbReference type="ChEBI" id="CHEBI:15378"/>
        <dbReference type="ChEBI" id="CHEBI:28938"/>
        <dbReference type="ChEBI" id="CHEBI:61032"/>
        <dbReference type="ChEBI" id="CHEBI:61036"/>
        <dbReference type="EC" id="4.3.99.3"/>
    </reaction>
</comment>
<evidence type="ECO:0000256" key="6">
    <source>
        <dbReference type="ARBA" id="ARBA00023014"/>
    </source>
</evidence>
<reference evidence="10 11" key="1">
    <citation type="submission" date="2018-04" db="EMBL/GenBank/DDBJ databases">
        <title>Active sludge and wastewater microbial communities from Klosterneuburg, Austria.</title>
        <authorList>
            <person name="Wagner M."/>
        </authorList>
    </citation>
    <scope>NUCLEOTIDE SEQUENCE [LARGE SCALE GENOMIC DNA]</scope>
    <source>
        <strain evidence="10 11">Nm 57</strain>
    </source>
</reference>
<dbReference type="InterPro" id="IPR058240">
    <property type="entry name" value="rSAM_sf"/>
</dbReference>
<feature type="binding site" evidence="8">
    <location>
        <position position="30"/>
    </location>
    <ligand>
        <name>[4Fe-4S] cluster</name>
        <dbReference type="ChEBI" id="CHEBI:49883"/>
        <note>4Fe-4S-S-AdoMet</note>
    </ligand>
</feature>
<feature type="binding site" evidence="8">
    <location>
        <begin position="36"/>
        <end position="38"/>
    </location>
    <ligand>
        <name>S-adenosyl-L-methionine</name>
        <dbReference type="ChEBI" id="CHEBI:59789"/>
    </ligand>
</feature>
<feature type="binding site" evidence="8">
    <location>
        <position position="39"/>
    </location>
    <ligand>
        <name>Mg(2+)</name>
        <dbReference type="ChEBI" id="CHEBI:18420"/>
    </ligand>
</feature>
<keyword evidence="11" id="KW-1185">Reference proteome</keyword>
<evidence type="ECO:0000259" key="9">
    <source>
        <dbReference type="PROSITE" id="PS51918"/>
    </source>
</evidence>
<evidence type="ECO:0000256" key="8">
    <source>
        <dbReference type="HAMAP-Rule" id="MF_00917"/>
    </source>
</evidence>
<keyword evidence="8" id="KW-0671">Queuosine biosynthesis</keyword>
<keyword evidence="1 8" id="KW-0004">4Fe-4S</keyword>
<dbReference type="PROSITE" id="PS51918">
    <property type="entry name" value="RADICAL_SAM"/>
    <property type="match status" value="1"/>
</dbReference>
<dbReference type="SFLD" id="SFLDS00029">
    <property type="entry name" value="Radical_SAM"/>
    <property type="match status" value="1"/>
</dbReference>
<dbReference type="Gene3D" id="3.20.20.70">
    <property type="entry name" value="Aldolase class I"/>
    <property type="match status" value="1"/>
</dbReference>
<name>A0ABX5MBE5_9PROT</name>
<dbReference type="CDD" id="cd01335">
    <property type="entry name" value="Radical_SAM"/>
    <property type="match status" value="1"/>
</dbReference>
<comment type="subunit">
    <text evidence="8">Homodimer.</text>
</comment>
<dbReference type="NCBIfam" id="TIGR04349">
    <property type="entry name" value="rSAM_QueE_gams"/>
    <property type="match status" value="1"/>
</dbReference>
<sequence>MLRVTEIFYSLQGETSRMGLPTVFIRLTGCPLRCGYCDTSYAFSGGESMDISEIMRKVASFSPHYVTVTGGEPLAQADSLTLLTALCDRGYSVSLETSGALDISRVDTRVSRILDIKTPGSGEMEKNYWNNLDCLTAHDEIKFVLCDRTDYNWAMQKLLTLELANICPVLFSPVYNQLDPAALAAWILQDRLPVRLQFQLHKLLWGECVGR</sequence>
<protein>
    <recommendedName>
        <fullName evidence="8">7-carboxy-7-deazaguanine synthase</fullName>
        <shortName evidence="8">CDG synthase</shortName>
        <ecNumber evidence="8">4.3.99.3</ecNumber>
    </recommendedName>
    <alternativeName>
        <fullName evidence="8">Queuosine biosynthesis protein QueE</fullName>
    </alternativeName>
</protein>
<dbReference type="Proteomes" id="UP000247780">
    <property type="component" value="Unassembled WGS sequence"/>
</dbReference>
<dbReference type="Pfam" id="PF04055">
    <property type="entry name" value="Radical_SAM"/>
    <property type="match status" value="1"/>
</dbReference>
<feature type="binding site" evidence="8">
    <location>
        <begin position="11"/>
        <end position="13"/>
    </location>
    <ligand>
        <name>substrate</name>
    </ligand>
</feature>
<comment type="caution">
    <text evidence="8">Lacks conserved residue(s) required for the propagation of feature annotation.</text>
</comment>
<comment type="cofactor">
    <cofactor evidence="8">
        <name>[4Fe-4S] cluster</name>
        <dbReference type="ChEBI" id="CHEBI:49883"/>
    </cofactor>
    <text evidence="8">Binds 1 [4Fe-4S] cluster. The cluster is coordinated with 3 cysteines and an exchangeable S-adenosyl-L-methionine.</text>
</comment>
<dbReference type="RefSeq" id="WP_011633420.1">
    <property type="nucleotide sequence ID" value="NZ_FMTW01000008.1"/>
</dbReference>
<dbReference type="PANTHER" id="PTHR42836">
    <property type="entry name" value="7-CARBOXY-7-DEAZAGUANINE SYNTHASE"/>
    <property type="match status" value="1"/>
</dbReference>
<keyword evidence="7 8" id="KW-0456">Lyase</keyword>
<dbReference type="InterPro" id="IPR024924">
    <property type="entry name" value="7-CO-7-deazaguanine_synth-like"/>
</dbReference>
<evidence type="ECO:0000256" key="5">
    <source>
        <dbReference type="ARBA" id="ARBA00023004"/>
    </source>
</evidence>
<feature type="binding site" evidence="8">
    <location>
        <position position="69"/>
    </location>
    <ligand>
        <name>substrate</name>
    </ligand>
</feature>
<feature type="binding site" evidence="8">
    <location>
        <position position="26"/>
    </location>
    <ligand>
        <name>substrate</name>
    </ligand>
</feature>
<dbReference type="InterPro" id="IPR013785">
    <property type="entry name" value="Aldolase_TIM"/>
</dbReference>
<comment type="cofactor">
    <cofactor evidence="8">
        <name>Mg(2+)</name>
        <dbReference type="ChEBI" id="CHEBI:18420"/>
    </cofactor>
</comment>
<dbReference type="EC" id="4.3.99.3" evidence="8"/>
<dbReference type="InterPro" id="IPR027621">
    <property type="entry name" value="rSAM_QueE_gams"/>
</dbReference>
<evidence type="ECO:0000256" key="4">
    <source>
        <dbReference type="ARBA" id="ARBA00022842"/>
    </source>
</evidence>
<evidence type="ECO:0000313" key="11">
    <source>
        <dbReference type="Proteomes" id="UP000247780"/>
    </source>
</evidence>
<evidence type="ECO:0000313" key="10">
    <source>
        <dbReference type="EMBL" id="PXV82371.1"/>
    </source>
</evidence>